<evidence type="ECO:0000313" key="3">
    <source>
        <dbReference type="Proteomes" id="UP000186469"/>
    </source>
</evidence>
<gene>
    <name evidence="2" type="ORF">SAMN02745728_02355</name>
</gene>
<keyword evidence="1" id="KW-0472">Membrane</keyword>
<accession>A0A1M7TPZ0</accession>
<dbReference type="STRING" id="1121455.SAMN02745728_02355"/>
<proteinExistence type="predicted"/>
<protein>
    <submittedName>
        <fullName evidence="2">Uncharacterized protein</fullName>
    </submittedName>
</protein>
<dbReference type="RefSeq" id="WP_072698016.1">
    <property type="nucleotide sequence ID" value="NZ_FRDI01000018.1"/>
</dbReference>
<dbReference type="Proteomes" id="UP000186469">
    <property type="component" value="Unassembled WGS sequence"/>
</dbReference>
<sequence>MQKAFSFSGLGLFSRILVFLFIISFTVPLPLAGNANDKKAEQEANIARVLARLNSPERQAAIAKIKEKDAEQRK</sequence>
<keyword evidence="1" id="KW-0812">Transmembrane</keyword>
<dbReference type="EMBL" id="FRDI01000018">
    <property type="protein sequence ID" value="SHN72811.1"/>
    <property type="molecule type" value="Genomic_DNA"/>
</dbReference>
<evidence type="ECO:0000313" key="2">
    <source>
        <dbReference type="EMBL" id="SHN72811.1"/>
    </source>
</evidence>
<reference evidence="2 3" key="1">
    <citation type="submission" date="2016-12" db="EMBL/GenBank/DDBJ databases">
        <authorList>
            <person name="Song W.-J."/>
            <person name="Kurnit D.M."/>
        </authorList>
    </citation>
    <scope>NUCLEOTIDE SEQUENCE [LARGE SCALE GENOMIC DNA]</scope>
    <source>
        <strain evidence="2 3">DSM 11393</strain>
    </source>
</reference>
<keyword evidence="1" id="KW-1133">Transmembrane helix</keyword>
<name>A0A1M7TPZ0_9BACT</name>
<organism evidence="2 3">
    <name type="scientific">Desulfovibrio litoralis DSM 11393</name>
    <dbReference type="NCBI Taxonomy" id="1121455"/>
    <lineage>
        <taxon>Bacteria</taxon>
        <taxon>Pseudomonadati</taxon>
        <taxon>Thermodesulfobacteriota</taxon>
        <taxon>Desulfovibrionia</taxon>
        <taxon>Desulfovibrionales</taxon>
        <taxon>Desulfovibrionaceae</taxon>
        <taxon>Desulfovibrio</taxon>
    </lineage>
</organism>
<keyword evidence="3" id="KW-1185">Reference proteome</keyword>
<dbReference type="AlphaFoldDB" id="A0A1M7TPZ0"/>
<evidence type="ECO:0000256" key="1">
    <source>
        <dbReference type="SAM" id="Phobius"/>
    </source>
</evidence>
<feature type="transmembrane region" description="Helical" evidence="1">
    <location>
        <begin position="12"/>
        <end position="32"/>
    </location>
</feature>